<dbReference type="Pfam" id="PF00535">
    <property type="entry name" value="Glycos_transf_2"/>
    <property type="match status" value="1"/>
</dbReference>
<evidence type="ECO:0000256" key="1">
    <source>
        <dbReference type="ARBA" id="ARBA00004236"/>
    </source>
</evidence>
<gene>
    <name evidence="7" type="ORF">DJ013_18325</name>
</gene>
<evidence type="ECO:0000313" key="7">
    <source>
        <dbReference type="EMBL" id="AWW00017.1"/>
    </source>
</evidence>
<organism evidence="7 8">
    <name type="scientific">Arcticibacterium luteifluviistationis</name>
    <dbReference type="NCBI Taxonomy" id="1784714"/>
    <lineage>
        <taxon>Bacteria</taxon>
        <taxon>Pseudomonadati</taxon>
        <taxon>Bacteroidota</taxon>
        <taxon>Cytophagia</taxon>
        <taxon>Cytophagales</taxon>
        <taxon>Leadbetterellaceae</taxon>
        <taxon>Arcticibacterium</taxon>
    </lineage>
</organism>
<name>A0A2Z4GFD5_9BACT</name>
<dbReference type="Proteomes" id="UP000249873">
    <property type="component" value="Chromosome"/>
</dbReference>
<evidence type="ECO:0000313" key="8">
    <source>
        <dbReference type="Proteomes" id="UP000249873"/>
    </source>
</evidence>
<reference evidence="7 8" key="1">
    <citation type="submission" date="2018-05" db="EMBL/GenBank/DDBJ databases">
        <title>Complete genome sequence of Arcticibacterium luteifluviistationis SM1504T, a cytophagaceae bacterium isolated from Arctic surface seawater.</title>
        <authorList>
            <person name="Li Y."/>
            <person name="Qin Q.-L."/>
        </authorList>
    </citation>
    <scope>NUCLEOTIDE SEQUENCE [LARGE SCALE GENOMIC DNA]</scope>
    <source>
        <strain evidence="7 8">SM1504</strain>
    </source>
</reference>
<dbReference type="PANTHER" id="PTHR43646:SF2">
    <property type="entry name" value="GLYCOSYLTRANSFERASE 2-LIKE DOMAIN-CONTAINING PROTEIN"/>
    <property type="match status" value="1"/>
</dbReference>
<comment type="subcellular location">
    <subcellularLocation>
        <location evidence="1">Cell membrane</location>
    </subcellularLocation>
</comment>
<dbReference type="KEGG" id="als:DJ013_18325"/>
<keyword evidence="5" id="KW-0472">Membrane</keyword>
<dbReference type="OrthoDB" id="9810303at2"/>
<keyword evidence="4 7" id="KW-0808">Transferase</keyword>
<protein>
    <submittedName>
        <fullName evidence="7">Glycosyl transferase</fullName>
    </submittedName>
</protein>
<dbReference type="RefSeq" id="WP_111373384.1">
    <property type="nucleotide sequence ID" value="NZ_CP029480.1"/>
</dbReference>
<evidence type="ECO:0000256" key="5">
    <source>
        <dbReference type="ARBA" id="ARBA00023136"/>
    </source>
</evidence>
<dbReference type="EMBL" id="CP029480">
    <property type="protein sequence ID" value="AWW00017.1"/>
    <property type="molecule type" value="Genomic_DNA"/>
</dbReference>
<feature type="domain" description="Glycosyltransferase 2-like" evidence="6">
    <location>
        <begin position="3"/>
        <end position="145"/>
    </location>
</feature>
<evidence type="ECO:0000259" key="6">
    <source>
        <dbReference type="Pfam" id="PF00535"/>
    </source>
</evidence>
<dbReference type="GO" id="GO:0016757">
    <property type="term" value="F:glycosyltransferase activity"/>
    <property type="evidence" value="ECO:0007669"/>
    <property type="project" value="UniProtKB-KW"/>
</dbReference>
<dbReference type="Gene3D" id="3.90.550.10">
    <property type="entry name" value="Spore Coat Polysaccharide Biosynthesis Protein SpsA, Chain A"/>
    <property type="match status" value="1"/>
</dbReference>
<keyword evidence="3" id="KW-0328">Glycosyltransferase</keyword>
<dbReference type="AlphaFoldDB" id="A0A2Z4GFD5"/>
<evidence type="ECO:0000256" key="4">
    <source>
        <dbReference type="ARBA" id="ARBA00022679"/>
    </source>
</evidence>
<dbReference type="InterPro" id="IPR029044">
    <property type="entry name" value="Nucleotide-diphossugar_trans"/>
</dbReference>
<dbReference type="InterPro" id="IPR001173">
    <property type="entry name" value="Glyco_trans_2-like"/>
</dbReference>
<proteinExistence type="predicted"/>
<sequence>MISIIIPTYNEAEQIKPCLEQISTNIPEGTSFEIILADSPSSTDNLEKLTKQLGFKYLVSNKPGRNHQMNAAARIAKGTILYFVHADVLVHKDFIKDINQAIREGADLGAYRSQYDHYPNPLLYVNAFFTRFPMIWCRGGDQTLFIKKEVFSLLGGFSEKHCIMEDYDILERSKGKYNFKIIPKNVLISSRKYVLNGYWTIQKANYLVMKKWMKKDAGPEELNATYKRLLKF</sequence>
<evidence type="ECO:0000256" key="3">
    <source>
        <dbReference type="ARBA" id="ARBA00022676"/>
    </source>
</evidence>
<dbReference type="SUPFAM" id="SSF53448">
    <property type="entry name" value="Nucleotide-diphospho-sugar transferases"/>
    <property type="match status" value="1"/>
</dbReference>
<dbReference type="GO" id="GO:0005886">
    <property type="term" value="C:plasma membrane"/>
    <property type="evidence" value="ECO:0007669"/>
    <property type="project" value="UniProtKB-SubCell"/>
</dbReference>
<keyword evidence="8" id="KW-1185">Reference proteome</keyword>
<dbReference type="PANTHER" id="PTHR43646">
    <property type="entry name" value="GLYCOSYLTRANSFERASE"/>
    <property type="match status" value="1"/>
</dbReference>
<accession>A0A2Z4GFD5</accession>
<keyword evidence="2" id="KW-1003">Cell membrane</keyword>
<evidence type="ECO:0000256" key="2">
    <source>
        <dbReference type="ARBA" id="ARBA00022475"/>
    </source>
</evidence>